<name>A0A1H3QQS9_9MICO</name>
<accession>A0A1H3QQS9</accession>
<evidence type="ECO:0000256" key="3">
    <source>
        <dbReference type="ARBA" id="ARBA00023163"/>
    </source>
</evidence>
<dbReference type="PANTHER" id="PTHR30055:SF234">
    <property type="entry name" value="HTH-TYPE TRANSCRIPTIONAL REGULATOR BETI"/>
    <property type="match status" value="1"/>
</dbReference>
<dbReference type="GO" id="GO:0003700">
    <property type="term" value="F:DNA-binding transcription factor activity"/>
    <property type="evidence" value="ECO:0007669"/>
    <property type="project" value="TreeGrafter"/>
</dbReference>
<dbReference type="InterPro" id="IPR050109">
    <property type="entry name" value="HTH-type_TetR-like_transc_reg"/>
</dbReference>
<dbReference type="GO" id="GO:0000976">
    <property type="term" value="F:transcription cis-regulatory region binding"/>
    <property type="evidence" value="ECO:0007669"/>
    <property type="project" value="TreeGrafter"/>
</dbReference>
<evidence type="ECO:0000313" key="7">
    <source>
        <dbReference type="Proteomes" id="UP000198891"/>
    </source>
</evidence>
<evidence type="ECO:0000256" key="1">
    <source>
        <dbReference type="ARBA" id="ARBA00023015"/>
    </source>
</evidence>
<dbReference type="Proteomes" id="UP000198891">
    <property type="component" value="Unassembled WGS sequence"/>
</dbReference>
<keyword evidence="2 4" id="KW-0238">DNA-binding</keyword>
<dbReference type="Gene3D" id="1.10.357.10">
    <property type="entry name" value="Tetracycline Repressor, domain 2"/>
    <property type="match status" value="1"/>
</dbReference>
<dbReference type="PRINTS" id="PR00455">
    <property type="entry name" value="HTHTETR"/>
</dbReference>
<keyword evidence="3" id="KW-0804">Transcription</keyword>
<proteinExistence type="predicted"/>
<evidence type="ECO:0000256" key="2">
    <source>
        <dbReference type="ARBA" id="ARBA00023125"/>
    </source>
</evidence>
<dbReference type="SUPFAM" id="SSF48498">
    <property type="entry name" value="Tetracyclin repressor-like, C-terminal domain"/>
    <property type="match status" value="1"/>
</dbReference>
<keyword evidence="7" id="KW-1185">Reference proteome</keyword>
<feature type="DNA-binding region" description="H-T-H motif" evidence="4">
    <location>
        <begin position="43"/>
        <end position="62"/>
    </location>
</feature>
<gene>
    <name evidence="6" type="ORF">SAMN05216554_2665</name>
</gene>
<dbReference type="SUPFAM" id="SSF46689">
    <property type="entry name" value="Homeodomain-like"/>
    <property type="match status" value="1"/>
</dbReference>
<dbReference type="Pfam" id="PF21597">
    <property type="entry name" value="TetR_C_43"/>
    <property type="match status" value="1"/>
</dbReference>
<dbReference type="InterPro" id="IPR009057">
    <property type="entry name" value="Homeodomain-like_sf"/>
</dbReference>
<feature type="domain" description="HTH tetR-type" evidence="5">
    <location>
        <begin position="21"/>
        <end position="80"/>
    </location>
</feature>
<evidence type="ECO:0000313" key="6">
    <source>
        <dbReference type="EMBL" id="SDZ15355.1"/>
    </source>
</evidence>
<reference evidence="6 7" key="1">
    <citation type="submission" date="2016-10" db="EMBL/GenBank/DDBJ databases">
        <authorList>
            <person name="de Groot N.N."/>
        </authorList>
    </citation>
    <scope>NUCLEOTIDE SEQUENCE [LARGE SCALE GENOMIC DNA]</scope>
    <source>
        <strain evidence="6 7">CGMCC 4.3491</strain>
    </source>
</reference>
<keyword evidence="1" id="KW-0805">Transcription regulation</keyword>
<dbReference type="PANTHER" id="PTHR30055">
    <property type="entry name" value="HTH-TYPE TRANSCRIPTIONAL REGULATOR RUTR"/>
    <property type="match status" value="1"/>
</dbReference>
<dbReference type="RefSeq" id="WP_245741544.1">
    <property type="nucleotide sequence ID" value="NZ_FNPZ01000002.1"/>
</dbReference>
<sequence>MSSLSTSPPARRPRAPRVDAARNRVALLDAARDAFSDDDADASLEAIARAAGVGIGTLYRNFPTREDLVAAVYATELDAVIAAADPLLRTKSPDQALRAWTDRYAAFVATKRGMAESLRAGALVGAAAANHTRERVNSVIGAFLAAGTETGVFRTDVQADDVTTALVGFFLATRDSPDPAQTSRLLDLLIDGLHPRP</sequence>
<protein>
    <submittedName>
        <fullName evidence="6">Transcriptional regulator, TetR family</fullName>
    </submittedName>
</protein>
<dbReference type="Pfam" id="PF00440">
    <property type="entry name" value="TetR_N"/>
    <property type="match status" value="1"/>
</dbReference>
<dbReference type="EMBL" id="FNPZ01000002">
    <property type="protein sequence ID" value="SDZ15355.1"/>
    <property type="molecule type" value="Genomic_DNA"/>
</dbReference>
<evidence type="ECO:0000256" key="4">
    <source>
        <dbReference type="PROSITE-ProRule" id="PRU00335"/>
    </source>
</evidence>
<organism evidence="6 7">
    <name type="scientific">Herbiconiux ginsengi</name>
    <dbReference type="NCBI Taxonomy" id="381665"/>
    <lineage>
        <taxon>Bacteria</taxon>
        <taxon>Bacillati</taxon>
        <taxon>Actinomycetota</taxon>
        <taxon>Actinomycetes</taxon>
        <taxon>Micrococcales</taxon>
        <taxon>Microbacteriaceae</taxon>
        <taxon>Herbiconiux</taxon>
    </lineage>
</organism>
<dbReference type="InterPro" id="IPR049445">
    <property type="entry name" value="TetR_SbtR-like_C"/>
</dbReference>
<dbReference type="InterPro" id="IPR036271">
    <property type="entry name" value="Tet_transcr_reg_TetR-rel_C_sf"/>
</dbReference>
<evidence type="ECO:0000259" key="5">
    <source>
        <dbReference type="PROSITE" id="PS50977"/>
    </source>
</evidence>
<dbReference type="STRING" id="381665.SAMN05216554_2665"/>
<dbReference type="PROSITE" id="PS50977">
    <property type="entry name" value="HTH_TETR_2"/>
    <property type="match status" value="1"/>
</dbReference>
<dbReference type="AlphaFoldDB" id="A0A1H3QQS9"/>
<dbReference type="InterPro" id="IPR001647">
    <property type="entry name" value="HTH_TetR"/>
</dbReference>